<evidence type="ECO:0000256" key="3">
    <source>
        <dbReference type="ARBA" id="ARBA00022475"/>
    </source>
</evidence>
<evidence type="ECO:0000256" key="13">
    <source>
        <dbReference type="ARBA" id="ARBA00023157"/>
    </source>
</evidence>
<dbReference type="GO" id="GO:0046982">
    <property type="term" value="F:protein heterodimerization activity"/>
    <property type="evidence" value="ECO:0007669"/>
    <property type="project" value="UniProtKB-ARBA"/>
</dbReference>
<comment type="similarity">
    <text evidence="2">Belongs to the tenascin family. Teneurin subfamily.</text>
</comment>
<dbReference type="GO" id="GO:0043025">
    <property type="term" value="C:neuronal cell body"/>
    <property type="evidence" value="ECO:0007669"/>
    <property type="project" value="UniProtKB-ARBA"/>
</dbReference>
<feature type="compositionally biased region" description="Low complexity" evidence="18">
    <location>
        <begin position="3443"/>
        <end position="3462"/>
    </location>
</feature>
<keyword evidence="13 17" id="KW-1015">Disulfide bond</keyword>
<feature type="compositionally biased region" description="Pro residues" evidence="18">
    <location>
        <begin position="366"/>
        <end position="375"/>
    </location>
</feature>
<dbReference type="InterPro" id="IPR051216">
    <property type="entry name" value="Teneurin"/>
</dbReference>
<feature type="region of interest" description="Disordered" evidence="18">
    <location>
        <begin position="103"/>
        <end position="122"/>
    </location>
</feature>
<dbReference type="FunFam" id="2.10.25.10:FF:000013">
    <property type="entry name" value="Teneurin transmembrane protein 4"/>
    <property type="match status" value="1"/>
</dbReference>
<feature type="domain" description="EGF-like" evidence="20">
    <location>
        <begin position="1247"/>
        <end position="1282"/>
    </location>
</feature>
<feature type="region of interest" description="Disordered" evidence="18">
    <location>
        <begin position="336"/>
        <end position="377"/>
    </location>
</feature>
<keyword evidence="10 19" id="KW-1133">Transmembrane helix</keyword>
<evidence type="ECO:0000256" key="17">
    <source>
        <dbReference type="PROSITE-ProRule" id="PRU00076"/>
    </source>
</evidence>
<dbReference type="GO" id="GO:0097090">
    <property type="term" value="P:presynaptic membrane organization"/>
    <property type="evidence" value="ECO:0007669"/>
    <property type="project" value="UniProtKB-ARBA"/>
</dbReference>
<feature type="transmembrane region" description="Helical" evidence="19">
    <location>
        <begin position="555"/>
        <end position="576"/>
    </location>
</feature>
<dbReference type="GO" id="GO:0048513">
    <property type="term" value="P:animal organ development"/>
    <property type="evidence" value="ECO:0007669"/>
    <property type="project" value="UniProtKB-ARBA"/>
</dbReference>
<evidence type="ECO:0000256" key="10">
    <source>
        <dbReference type="ARBA" id="ARBA00022989"/>
    </source>
</evidence>
<dbReference type="GO" id="GO:0034116">
    <property type="term" value="P:positive regulation of heterotypic cell-cell adhesion"/>
    <property type="evidence" value="ECO:0007669"/>
    <property type="project" value="UniProtKB-ARBA"/>
</dbReference>
<organism evidence="21 22">
    <name type="scientific">Glossina fuscipes</name>
    <dbReference type="NCBI Taxonomy" id="7396"/>
    <lineage>
        <taxon>Eukaryota</taxon>
        <taxon>Metazoa</taxon>
        <taxon>Ecdysozoa</taxon>
        <taxon>Arthropoda</taxon>
        <taxon>Hexapoda</taxon>
        <taxon>Insecta</taxon>
        <taxon>Pterygota</taxon>
        <taxon>Neoptera</taxon>
        <taxon>Endopterygota</taxon>
        <taxon>Diptera</taxon>
        <taxon>Brachycera</taxon>
        <taxon>Muscomorpha</taxon>
        <taxon>Hippoboscoidea</taxon>
        <taxon>Glossinidae</taxon>
        <taxon>Glossina</taxon>
    </lineage>
</organism>
<dbReference type="Gene3D" id="2.120.10.30">
    <property type="entry name" value="TolB, C-terminal domain"/>
    <property type="match status" value="2"/>
</dbReference>
<feature type="domain" description="EGF-like" evidence="20">
    <location>
        <begin position="1083"/>
        <end position="1115"/>
    </location>
</feature>
<evidence type="ECO:0000256" key="1">
    <source>
        <dbReference type="ARBA" id="ARBA00004167"/>
    </source>
</evidence>
<feature type="region of interest" description="Disordered" evidence="18">
    <location>
        <begin position="2024"/>
        <end position="2059"/>
    </location>
</feature>
<evidence type="ECO:0000256" key="4">
    <source>
        <dbReference type="ARBA" id="ARBA00022536"/>
    </source>
</evidence>
<dbReference type="PANTHER" id="PTHR11219:SF69">
    <property type="entry name" value="TENEURIN-A"/>
    <property type="match status" value="1"/>
</dbReference>
<feature type="region of interest" description="Disordered" evidence="18">
    <location>
        <begin position="267"/>
        <end position="316"/>
    </location>
</feature>
<gene>
    <name evidence="22" type="primary">LOC119644242</name>
</gene>
<evidence type="ECO:0000256" key="16">
    <source>
        <dbReference type="ARBA" id="ARBA00084038"/>
    </source>
</evidence>
<feature type="region of interest" description="Disordered" evidence="18">
    <location>
        <begin position="127"/>
        <end position="157"/>
    </location>
</feature>
<dbReference type="InterPro" id="IPR057627">
    <property type="entry name" value="FN-plug_TEN1-4"/>
</dbReference>
<dbReference type="PROSITE" id="PS01186">
    <property type="entry name" value="EGF_2"/>
    <property type="match status" value="3"/>
</dbReference>
<evidence type="ECO:0000256" key="2">
    <source>
        <dbReference type="ARBA" id="ARBA00009385"/>
    </source>
</evidence>
<dbReference type="GO" id="GO:0043005">
    <property type="term" value="C:neuron projection"/>
    <property type="evidence" value="ECO:0007669"/>
    <property type="project" value="UniProtKB-KW"/>
</dbReference>
<feature type="disulfide bond" evidence="17">
    <location>
        <begin position="1272"/>
        <end position="1281"/>
    </location>
</feature>
<dbReference type="SMART" id="SM00181">
    <property type="entry name" value="EGF"/>
    <property type="match status" value="8"/>
</dbReference>
<dbReference type="InterPro" id="IPR057629">
    <property type="entry name" value="Teneurin1-4_GBD"/>
</dbReference>
<evidence type="ECO:0000256" key="7">
    <source>
        <dbReference type="ARBA" id="ARBA00022737"/>
    </source>
</evidence>
<keyword evidence="3" id="KW-1003">Cell membrane</keyword>
<dbReference type="CDD" id="cd00053">
    <property type="entry name" value="EGF"/>
    <property type="match status" value="1"/>
</dbReference>
<dbReference type="Proteomes" id="UP000092443">
    <property type="component" value="Unplaced"/>
</dbReference>
<feature type="disulfide bond" evidence="17">
    <location>
        <begin position="1251"/>
        <end position="1261"/>
    </location>
</feature>
<dbReference type="Pfam" id="PF23093">
    <property type="entry name" value="GBD_Tenm3"/>
    <property type="match status" value="1"/>
</dbReference>
<feature type="disulfide bond" evidence="17">
    <location>
        <begin position="1105"/>
        <end position="1114"/>
    </location>
</feature>
<feature type="compositionally biased region" description="Basic and acidic residues" evidence="18">
    <location>
        <begin position="34"/>
        <end position="46"/>
    </location>
</feature>
<feature type="region of interest" description="Disordered" evidence="18">
    <location>
        <begin position="434"/>
        <end position="512"/>
    </location>
</feature>
<dbReference type="GO" id="GO:0034110">
    <property type="term" value="P:regulation of homotypic cell-cell adhesion"/>
    <property type="evidence" value="ECO:0007669"/>
    <property type="project" value="UniProtKB-ARBA"/>
</dbReference>
<dbReference type="InterPro" id="IPR002049">
    <property type="entry name" value="LE_dom"/>
</dbReference>
<evidence type="ECO:0000256" key="5">
    <source>
        <dbReference type="ARBA" id="ARBA00022599"/>
    </source>
</evidence>
<dbReference type="GO" id="GO:0001941">
    <property type="term" value="P:postsynaptic membrane organization"/>
    <property type="evidence" value="ECO:0007669"/>
    <property type="project" value="UniProtKB-ARBA"/>
</dbReference>
<feature type="compositionally biased region" description="Polar residues" evidence="18">
    <location>
        <begin position="458"/>
        <end position="468"/>
    </location>
</feature>
<dbReference type="Pfam" id="PF15636">
    <property type="entry name" value="Tox-GHH"/>
    <property type="match status" value="1"/>
</dbReference>
<sequence length="3471" mass="382602">MSSHSGTIGRKRGGSSSGVSGSAAGSEYYFSGGEKMRRQRSAEWHSRHGYNSSSEDEYQNTGQTSAFDTQLLAQLLLQSQQLANMDNYTSDLENEEIFSRLSEYPCSKNRDSSSNANDTPNYLHHLQQQHNDSPQQQSTALCSPAKHHQPSKTANTSATITLLTTSSTSATTTITANHKYLDANNSTITTSLGGFLPTPTKPARSTNPFLNSKYDSQSNSDSVSDRLSLSGSAIMLDRLQNSSEYGNGILNSAFMLPITTNSLANSFGGSVRETQSTRRSKNGRPLNRSNGMTTSSSGTSSNSNATVSNTGRSEREKLKLQQLQMELREYAQAHVAADSSADTSIILDGGGGNIEELNDDDDGEPPPEPAPPEIPPRTQSLLMSLRKHSEYKLNYEEKGDQKHEEFIPTSHMQQQLQQQSKDYLIPEIGVRCSESQSKSIGSSETQSQQGLGPMPGSAHQQQMPQSMSTGNNTIGGHGGHDRGGGGAGGGGGGGGGMPVAGPGGPHCQMSGSQPLVMPAFPLRNSHSAHTPHYSPYSPSRFHIDKRCQHRCSWKCLSIALILISVVLTAMLAYFAAVSSMKPNMDTTNCILVQDVKSQPHDLHAAGNAKVSNHNGGSQTPTANPTEESVQTSTSDHSSSLGGGGGGAGLSVGIFQNLAPSLQLQHQQQLLLQQQQPHAINQQLASGVGMTTMNGQMYGLGMGVGLGVGGGNLAQDATAHLQDQSYTAHQQQQQQQTQQQLLKWPQVVELKDFNELYHANIPAYQFWNLEFRNKHPAFVRFNFTLPWGANFAVYSRRNVAPSVTQYDFVEFIKGGRLDSHLRHRRSIFNHFHNDSLQERGNFEYADALVKMSPDFLQQSLADELHYKHGKRLTFSRISDDDNDDWDFNEDNVDNAEDFDEGNINNDDADDNDDDDDDDTDDDDGADADGGDDVSFENNFDIDSNNIHSPTKLRYHRIRKRSAMGATAGLDGGLPALDMDTMMVNVSLLQYLDTGLWFISVYNDELVSHSVTLIVEEAEGVSTTCPNDCSGRGSCYLGKCDCIDGYQGSDCSKSVCPVLCSAHGHYGGGVCHCEEGWKGSECDIPLGECEVPNCSNHGRCIEGECHCERGWKGPFCDQHDCLDPLCSGHGTCVAGQCYCKAGWQGEDCGTIDQQVYQCLPGCSEHGTYDLETGQCVCERHWTGPDCSQAVCSLDCGSNGVCESGKCHCMPGWTGNLCDQLPCDARCSEHGQCKNGTCVCSQGWNGRHCTLPGCENGCSRHGQCTLENGEYRCDCIEGWAGSDCSIALEMNCKDNIDNDGDGMTDCSDSECCSHPACAEHIMCLSSNDPVEVLLRKQPPSVTASFYQRVKFLIEENSVQSYAHMDEYSENIFWSSFTPCRVSVMRGQVITPQGLGIVGIRVSVDRDSRFGFTLTRQGGWFDVLVNGGGAVTLQFQRSPFRPLTRTVFVPWNRIVVLPPVQMQLSDDDDSANRNIKVAPLNPALTFLNSIVYYFADEPSAEAHKICLEHDHEELKPQLISTWMPNGVGAMPGKRVIFAETQIVQESIQIPGSDLHLTYQSSQASGYLSIVRMRLTAEHIPTTLTHVHVGVEIEGSLHVKTYEADPNLIHTFAWNKRNVYRQKVYGVTIARISVGYQHSTCVSPVWITQTAKLQGYDVDISDIGGWGLDIHHHYNFHEGILQKGDGSTLHMKEYPRTVKVVMGTGLQRPLNCPDHCNGIAKDAKLLTPIALASGPDGSLYVGDFNLVRRITPDGKVYTILQLSATQVSYQYYLAVSPADGHLYISDPERHQILRLLRLEKVKDPSINSEPVVGSGQRCIPGDESNCGDGGPALQARLSHPKGLAIAADRTMYIADGTNIRAVDPKGIIHTLIGHHGHHNHWSPAPCTGTLMANQAQLQWPTGLALSPLDGSLHFIDDRLVLRLTSDMKIRVVAGTPLHCSNNGQDKDNKTTDNVLGTVLAMAFSPFGDLYIADSDSRRVNSIRVVDTAGNMRYFAGKQEGNSAFTCDCAGLNASASGFNSNLAGSHNSAYSTTTQPVRNNIGGGGGGGGGGTTPTTPSGGNGNSGGFNGIGASGLSAAMLMGGAGGACICTPAAGLAGIVTANLMSTGPTTTTTVLLGAKTTTAAGNLAGTAALNDDGTLSNAETLLSSNARFQAISAIAVAQDGVINVADQGSLHVLALEHYLPSHDENGEFHIPYPPSSEIYVFNRYGQHVATKDLTSGKTRYSFLYSKNTSFGRLSTVTDASGNKIQFLRDYSNVVSSIENTQDHKSDIQINGIGIMTKLSEKGRQEIELDYDSNTGLLNSRSSGGETYIYQYDEFGRVTGLILPSGEIVRITSQLADNKGLTVYVHASVESLFSREKGDINELLVLGGVRSTFLKKGRENANAEIKPNNTLIIHSSNGVVVESSAVARHPLLEAALPVEAEMLAMWSHQSVVMGEGQINNMYSVYNLIGDVRNPQQTLNREIWVNQSRVIGVEYDQFTNRETFYDMNRTPILIVAYDQSGLPKSFYPTNGYPVNLTYDRFNRIEGWAWGPADLKYSYDRHGLLSEITSQQDGIISFVYNDWNLVSEIGLASQRKFILQYDDSGGLRHVILPSGTKHSFSMQTSIGFIRNTYTPPGSSRAYLQHYSHSGALLQTIFPGDGARILYRYNAAGQLTEIVHGDGKSEFIYNESTGMPSTVSHIERELEYRWDFEYAGGLLTEERIDFVAKTGLSNAKFTYEHDTDFRVISIQGRIGGQNLPAQNFAYNMRTGQPSMIGQFKIMHPLLNQTQVYDGTASFTRTVDGRFMTQKITLAIHRLEVFRMEYSFGIHGRITQTRTYTRNMAVNTYTNVKNYTWDCDGQLIGVEAQEPWGFRYDDNGNLLSLTYRGNTIPMEYNNQDRIVKFGEGQYKYDARGLVAQNAREERFHYNTQGLLVRATKRGRFDVRYYYDHLKRLVTRKDNFGNVTQFFYNNQQRPYEVSQIYSPRDGKLMSLTYDDVGHLIYAQVYRHKYYVATDQSGTPIMIFNQYGEGIREIMRSPFGHIVYDSNPYLYLPIDFCGGILDQVTTLVHMGDGRVYDPLIGQWMSPNWENVLERIITPTKMHLYRFNGNDPINVGHDRNYPSTFKKWMSTIGFKMENLLPQLTRKLWEQPSLWGRAPHNPIALDLKKPRYNVPTMAVESGFLAHLNIRRMSNFEDLSAPPQSALKYDVMNPNPKTIGSDTEPPFGKGIVVSRTSDGQAIVSSVPAANAIYRDVYTSVFNRSKLLPFTFVVHNAQQDSFFFVKEELWRASEDRQQLKRLQGQVNTTFHEITRENGSGTNYLDVKIHGLHAIINLRYGTTVEKEKQRLMHHAKLTAVRKAWHREKEALRNGLNSEIEWNQQEIDEILKQSYANNYEGEYIHDVAMYPELAEDPYNIKFVKKKGASGGAAGIITTRKRRRRSTNRLEILTTSNDVSRKKSEANKEQKYNTDNNNNKNTATASSSNSSSDCLKHFNKC</sequence>
<dbReference type="FunFam" id="2.120.10.30:FF:000033">
    <property type="entry name" value="teneurin-a isoform X3"/>
    <property type="match status" value="1"/>
</dbReference>
<keyword evidence="8" id="KW-0130">Cell adhesion</keyword>
<dbReference type="Pfam" id="PF25021">
    <property type="entry name" value="TEN_NHL"/>
    <property type="match status" value="1"/>
</dbReference>
<dbReference type="GO" id="GO:0048790">
    <property type="term" value="P:maintenance of presynaptic active zone structure"/>
    <property type="evidence" value="ECO:0007669"/>
    <property type="project" value="UniProtKB-ARBA"/>
</dbReference>
<dbReference type="PROSITE" id="PS50026">
    <property type="entry name" value="EGF_3"/>
    <property type="match status" value="3"/>
</dbReference>
<dbReference type="InterPro" id="IPR000742">
    <property type="entry name" value="EGF"/>
</dbReference>
<dbReference type="RefSeq" id="XP_037899704.1">
    <property type="nucleotide sequence ID" value="XM_038043776.1"/>
</dbReference>
<feature type="compositionally biased region" description="Basic and acidic residues" evidence="18">
    <location>
        <begin position="3429"/>
        <end position="3442"/>
    </location>
</feature>
<dbReference type="FunFam" id="2.10.25.10:FF:000021">
    <property type="entry name" value="Teneurin transmembrane protein 2"/>
    <property type="match status" value="2"/>
</dbReference>
<feature type="compositionally biased region" description="Low complexity" evidence="18">
    <location>
        <begin position="628"/>
        <end position="639"/>
    </location>
</feature>
<dbReference type="CDD" id="cd00055">
    <property type="entry name" value="EGF_Lam"/>
    <property type="match status" value="1"/>
</dbReference>
<proteinExistence type="inferred from homology"/>
<feature type="domain" description="EGF-like" evidence="20">
    <location>
        <begin position="1045"/>
        <end position="1081"/>
    </location>
</feature>
<dbReference type="InterPro" id="IPR011042">
    <property type="entry name" value="6-blade_b-propeller_TolB-like"/>
</dbReference>
<evidence type="ECO:0000256" key="8">
    <source>
        <dbReference type="ARBA" id="ARBA00022889"/>
    </source>
</evidence>
<evidence type="ECO:0000256" key="15">
    <source>
        <dbReference type="ARBA" id="ARBA00034109"/>
    </source>
</evidence>
<feature type="compositionally biased region" description="Low complexity" evidence="18">
    <location>
        <begin position="17"/>
        <end position="26"/>
    </location>
</feature>
<dbReference type="GO" id="GO:0040017">
    <property type="term" value="P:positive regulation of locomotion"/>
    <property type="evidence" value="ECO:0007669"/>
    <property type="project" value="UniProtKB-ARBA"/>
</dbReference>
<feature type="compositionally biased region" description="Low complexity" evidence="18">
    <location>
        <begin position="434"/>
        <end position="448"/>
    </location>
</feature>
<evidence type="ECO:0000256" key="6">
    <source>
        <dbReference type="ARBA" id="ARBA00022692"/>
    </source>
</evidence>
<evidence type="ECO:0000313" key="21">
    <source>
        <dbReference type="Proteomes" id="UP000092443"/>
    </source>
</evidence>
<keyword evidence="12 19" id="KW-0472">Membrane</keyword>
<accession>A0A9C6E3N0</accession>
<dbReference type="GO" id="GO:0042803">
    <property type="term" value="F:protein homodimerization activity"/>
    <property type="evidence" value="ECO:0007669"/>
    <property type="project" value="UniProtKB-ARBA"/>
</dbReference>
<dbReference type="Gene3D" id="2.180.10.10">
    <property type="entry name" value="RHS repeat-associated core"/>
    <property type="match status" value="2"/>
</dbReference>
<feature type="compositionally biased region" description="Gly residues" evidence="18">
    <location>
        <begin position="2036"/>
        <end position="2047"/>
    </location>
</feature>
<dbReference type="InterPro" id="IPR006530">
    <property type="entry name" value="YD"/>
</dbReference>
<dbReference type="InterPro" id="IPR056820">
    <property type="entry name" value="TEN_TTR-like"/>
</dbReference>
<keyword evidence="21" id="KW-1185">Reference proteome</keyword>
<dbReference type="GO" id="GO:0016200">
    <property type="term" value="P:synaptic target attraction"/>
    <property type="evidence" value="ECO:0007669"/>
    <property type="project" value="UniProtKB-ARBA"/>
</dbReference>
<dbReference type="GO" id="GO:0007274">
    <property type="term" value="P:neuromuscular synaptic transmission"/>
    <property type="evidence" value="ECO:0007669"/>
    <property type="project" value="UniProtKB-ARBA"/>
</dbReference>
<evidence type="ECO:0000313" key="22">
    <source>
        <dbReference type="RefSeq" id="XP_037899704.1"/>
    </source>
</evidence>
<dbReference type="Pfam" id="PF25024">
    <property type="entry name" value="EGF_TEN"/>
    <property type="match status" value="1"/>
</dbReference>
<dbReference type="GO" id="GO:0099559">
    <property type="term" value="P:maintenance of alignment of postsynaptic density and presynaptic active zone"/>
    <property type="evidence" value="ECO:0007669"/>
    <property type="project" value="UniProtKB-ARBA"/>
</dbReference>
<dbReference type="GeneID" id="119644242"/>
<dbReference type="NCBIfam" id="TIGR01643">
    <property type="entry name" value="YD_repeat_2x"/>
    <property type="match status" value="1"/>
</dbReference>
<dbReference type="SUPFAM" id="SSF101898">
    <property type="entry name" value="NHL repeat"/>
    <property type="match status" value="1"/>
</dbReference>
<dbReference type="Pfam" id="PF25023">
    <property type="entry name" value="TEN_YD-shell"/>
    <property type="match status" value="1"/>
</dbReference>
<dbReference type="Gene3D" id="2.10.25.10">
    <property type="entry name" value="Laminin"/>
    <property type="match status" value="6"/>
</dbReference>
<evidence type="ECO:0000256" key="19">
    <source>
        <dbReference type="SAM" id="Phobius"/>
    </source>
</evidence>
<comment type="caution">
    <text evidence="17">Lacks conserved residue(s) required for the propagation of feature annotation.</text>
</comment>
<keyword evidence="7" id="KW-0677">Repeat</keyword>
<feature type="region of interest" description="Disordered" evidence="18">
    <location>
        <begin position="3425"/>
        <end position="3462"/>
    </location>
</feature>
<dbReference type="GO" id="GO:2000331">
    <property type="term" value="P:regulation of terminal button organization"/>
    <property type="evidence" value="ECO:0007669"/>
    <property type="project" value="UniProtKB-ARBA"/>
</dbReference>
<comment type="subcellular location">
    <subcellularLocation>
        <location evidence="1">Membrane</location>
        <topology evidence="1">Single-pass membrane protein</topology>
    </subcellularLocation>
    <subcellularLocation>
        <location evidence="14">Synapse</location>
        <location evidence="14">Synaptosome</location>
    </subcellularLocation>
    <subcellularLocation>
        <location evidence="15">Synaptic cell membrane</location>
    </subcellularLocation>
</comment>
<feature type="region of interest" description="Disordered" evidence="18">
    <location>
        <begin position="601"/>
        <end position="643"/>
    </location>
</feature>
<feature type="disulfide bond" evidence="17">
    <location>
        <begin position="1071"/>
        <end position="1080"/>
    </location>
</feature>
<dbReference type="SUPFAM" id="SSF57196">
    <property type="entry name" value="EGF/Laminin"/>
    <property type="match status" value="1"/>
</dbReference>
<dbReference type="GO" id="GO:0007155">
    <property type="term" value="P:cell adhesion"/>
    <property type="evidence" value="ECO:0007669"/>
    <property type="project" value="UniProtKB-KW"/>
</dbReference>
<keyword evidence="11" id="KW-0770">Synapse</keyword>
<dbReference type="GO" id="GO:0008045">
    <property type="term" value="P:motor neuron axon guidance"/>
    <property type="evidence" value="ECO:0007669"/>
    <property type="project" value="TreeGrafter"/>
</dbReference>
<keyword evidence="5" id="KW-0771">Synaptosome</keyword>
<dbReference type="GO" id="GO:0051124">
    <property type="term" value="P:synaptic assembly at neuromuscular junction"/>
    <property type="evidence" value="ECO:0007669"/>
    <property type="project" value="UniProtKB-ARBA"/>
</dbReference>
<dbReference type="CDD" id="cd00054">
    <property type="entry name" value="EGF_CA"/>
    <property type="match status" value="2"/>
</dbReference>
<dbReference type="Pfam" id="PF24329">
    <property type="entry name" value="FN-plug_TEN1-4"/>
    <property type="match status" value="1"/>
</dbReference>
<dbReference type="PROSITE" id="PS00022">
    <property type="entry name" value="EGF_1"/>
    <property type="match status" value="4"/>
</dbReference>
<keyword evidence="6 19" id="KW-0812">Transmembrane</keyword>
<dbReference type="PANTHER" id="PTHR11219">
    <property type="entry name" value="TENEURIN AND N-ACETYLGLUCOSAMINE-1-PHOSPHODIESTER ALPHA-N-ACETYLGLUCOSAMINIDASE"/>
    <property type="match status" value="1"/>
</dbReference>
<name>A0A9C6E3N0_9MUSC</name>
<feature type="compositionally biased region" description="Polar residues" evidence="18">
    <location>
        <begin position="2024"/>
        <end position="2033"/>
    </location>
</feature>
<dbReference type="Pfam" id="PF25020">
    <property type="entry name" value="TTR_TEN1-4"/>
    <property type="match status" value="1"/>
</dbReference>
<evidence type="ECO:0000256" key="12">
    <source>
        <dbReference type="ARBA" id="ARBA00023136"/>
    </source>
</evidence>
<dbReference type="InterPro" id="IPR056823">
    <property type="entry name" value="TEN-like_YD-shell"/>
</dbReference>
<dbReference type="GO" id="GO:0048499">
    <property type="term" value="P:synaptic vesicle membrane organization"/>
    <property type="evidence" value="ECO:0007669"/>
    <property type="project" value="UniProtKB-ARBA"/>
</dbReference>
<evidence type="ECO:0000256" key="11">
    <source>
        <dbReference type="ARBA" id="ARBA00023018"/>
    </source>
</evidence>
<evidence type="ECO:0000259" key="20">
    <source>
        <dbReference type="PROSITE" id="PS50026"/>
    </source>
</evidence>
<feature type="compositionally biased region" description="Polar residues" evidence="18">
    <location>
        <begin position="609"/>
        <end position="627"/>
    </location>
</feature>
<feature type="compositionally biased region" description="Low complexity" evidence="18">
    <location>
        <begin position="128"/>
        <end position="137"/>
    </location>
</feature>
<keyword evidence="4 17" id="KW-0245">EGF-like domain</keyword>
<dbReference type="GO" id="GO:0097060">
    <property type="term" value="C:synaptic membrane"/>
    <property type="evidence" value="ECO:0007669"/>
    <property type="project" value="UniProtKB-SubCell"/>
</dbReference>
<feature type="region of interest" description="Disordered" evidence="18">
    <location>
        <begin position="1"/>
        <end position="62"/>
    </location>
</feature>
<dbReference type="GO" id="GO:0031594">
    <property type="term" value="C:neuromuscular junction"/>
    <property type="evidence" value="ECO:0007669"/>
    <property type="project" value="UniProtKB-ARBA"/>
</dbReference>
<evidence type="ECO:0000256" key="14">
    <source>
        <dbReference type="ARBA" id="ARBA00034102"/>
    </source>
</evidence>
<evidence type="ECO:0000256" key="9">
    <source>
        <dbReference type="ARBA" id="ARBA00022902"/>
    </source>
</evidence>
<keyword evidence="9" id="KW-0524">Neurogenesis</keyword>
<feature type="compositionally biased region" description="Acidic residues" evidence="18">
    <location>
        <begin position="356"/>
        <end position="365"/>
    </location>
</feature>
<reference evidence="22" key="1">
    <citation type="submission" date="2025-08" db="UniProtKB">
        <authorList>
            <consortium name="RefSeq"/>
        </authorList>
    </citation>
    <scope>IDENTIFICATION</scope>
    <source>
        <tissue evidence="22">Whole body pupa</tissue>
    </source>
</reference>
<feature type="compositionally biased region" description="Gly residues" evidence="18">
    <location>
        <begin position="484"/>
        <end position="504"/>
    </location>
</feature>
<feature type="compositionally biased region" description="Polar residues" evidence="18">
    <location>
        <begin position="203"/>
        <end position="225"/>
    </location>
</feature>
<feature type="compositionally biased region" description="Acidic residues" evidence="18">
    <location>
        <begin position="884"/>
        <end position="933"/>
    </location>
</feature>
<dbReference type="InterPro" id="IPR056822">
    <property type="entry name" value="TEN_NHL"/>
</dbReference>
<protein>
    <recommendedName>
        <fullName evidence="16">Tenascin-like protein</fullName>
    </recommendedName>
</protein>
<feature type="compositionally biased region" description="Low complexity" evidence="18">
    <location>
        <begin position="287"/>
        <end position="311"/>
    </location>
</feature>
<evidence type="ECO:0000256" key="18">
    <source>
        <dbReference type="SAM" id="MobiDB-lite"/>
    </source>
</evidence>
<feature type="region of interest" description="Disordered" evidence="18">
    <location>
        <begin position="884"/>
        <end position="941"/>
    </location>
</feature>
<feature type="compositionally biased region" description="Polar residues" evidence="18">
    <location>
        <begin position="49"/>
        <end position="62"/>
    </location>
</feature>
<dbReference type="InterPro" id="IPR028916">
    <property type="entry name" value="Tox-GHH_dom"/>
</dbReference>
<feature type="region of interest" description="Disordered" evidence="18">
    <location>
        <begin position="193"/>
        <end position="225"/>
    </location>
</feature>
<dbReference type="KEGG" id="gfs:119644242"/>